<keyword evidence="4" id="KW-1185">Reference proteome</keyword>
<dbReference type="PANTHER" id="PTHR12149">
    <property type="entry name" value="FRUCTOSAMINE 3 KINASE-RELATED PROTEIN"/>
    <property type="match status" value="1"/>
</dbReference>
<comment type="caution">
    <text evidence="3">The sequence shown here is derived from an EMBL/GenBank/DDBJ whole genome shotgun (WGS) entry which is preliminary data.</text>
</comment>
<reference evidence="3" key="1">
    <citation type="journal article" date="2023" name="Mol. Phylogenet. Evol.">
        <title>Genome-scale phylogeny and comparative genomics of the fungal order Sordariales.</title>
        <authorList>
            <person name="Hensen N."/>
            <person name="Bonometti L."/>
            <person name="Westerberg I."/>
            <person name="Brannstrom I.O."/>
            <person name="Guillou S."/>
            <person name="Cros-Aarteil S."/>
            <person name="Calhoun S."/>
            <person name="Haridas S."/>
            <person name="Kuo A."/>
            <person name="Mondo S."/>
            <person name="Pangilinan J."/>
            <person name="Riley R."/>
            <person name="LaButti K."/>
            <person name="Andreopoulos B."/>
            <person name="Lipzen A."/>
            <person name="Chen C."/>
            <person name="Yan M."/>
            <person name="Daum C."/>
            <person name="Ng V."/>
            <person name="Clum A."/>
            <person name="Steindorff A."/>
            <person name="Ohm R.A."/>
            <person name="Martin F."/>
            <person name="Silar P."/>
            <person name="Natvig D.O."/>
            <person name="Lalanne C."/>
            <person name="Gautier V."/>
            <person name="Ament-Velasquez S.L."/>
            <person name="Kruys A."/>
            <person name="Hutchinson M.I."/>
            <person name="Powell A.J."/>
            <person name="Barry K."/>
            <person name="Miller A.N."/>
            <person name="Grigoriev I.V."/>
            <person name="Debuchy R."/>
            <person name="Gladieux P."/>
            <person name="Hiltunen Thoren M."/>
            <person name="Johannesson H."/>
        </authorList>
    </citation>
    <scope>NUCLEOTIDE SEQUENCE</scope>
    <source>
        <strain evidence="3">CBS 990.96</strain>
    </source>
</reference>
<dbReference type="AlphaFoldDB" id="A0AAN6YPK9"/>
<evidence type="ECO:0000256" key="2">
    <source>
        <dbReference type="ARBA" id="ARBA00048655"/>
    </source>
</evidence>
<accession>A0AAN6YPK9</accession>
<dbReference type="EMBL" id="MU865446">
    <property type="protein sequence ID" value="KAK4222959.1"/>
    <property type="molecule type" value="Genomic_DNA"/>
</dbReference>
<organism evidence="3 4">
    <name type="scientific">Podospora fimiseda</name>
    <dbReference type="NCBI Taxonomy" id="252190"/>
    <lineage>
        <taxon>Eukaryota</taxon>
        <taxon>Fungi</taxon>
        <taxon>Dikarya</taxon>
        <taxon>Ascomycota</taxon>
        <taxon>Pezizomycotina</taxon>
        <taxon>Sordariomycetes</taxon>
        <taxon>Sordariomycetidae</taxon>
        <taxon>Sordariales</taxon>
        <taxon>Podosporaceae</taxon>
        <taxon>Podospora</taxon>
    </lineage>
</organism>
<dbReference type="EC" id="2.7.1.172" evidence="1"/>
<dbReference type="InterPro" id="IPR011009">
    <property type="entry name" value="Kinase-like_dom_sf"/>
</dbReference>
<name>A0AAN6YPK9_9PEZI</name>
<protein>
    <recommendedName>
        <fullName evidence="1">protein-ribulosamine 3-kinase</fullName>
        <ecNumber evidence="1">2.7.1.172</ecNumber>
    </recommendedName>
</protein>
<gene>
    <name evidence="3" type="ORF">QBC38DRAFT_512662</name>
</gene>
<dbReference type="PANTHER" id="PTHR12149:SF8">
    <property type="entry name" value="PROTEIN-RIBULOSAMINE 3-KINASE"/>
    <property type="match status" value="1"/>
</dbReference>
<dbReference type="InterPro" id="IPR016477">
    <property type="entry name" value="Fructo-/Ketosamine-3-kinase"/>
</dbReference>
<comment type="catalytic activity">
    <reaction evidence="2">
        <text>N(6)-D-ribulosyl-L-lysyl-[protein] + ATP = N(6)-(3-O-phospho-D-ribulosyl)-L-lysyl-[protein] + ADP + H(+)</text>
        <dbReference type="Rhea" id="RHEA:48432"/>
        <dbReference type="Rhea" id="RHEA-COMP:12103"/>
        <dbReference type="Rhea" id="RHEA-COMP:12104"/>
        <dbReference type="ChEBI" id="CHEBI:15378"/>
        <dbReference type="ChEBI" id="CHEBI:30616"/>
        <dbReference type="ChEBI" id="CHEBI:90418"/>
        <dbReference type="ChEBI" id="CHEBI:90420"/>
        <dbReference type="ChEBI" id="CHEBI:456216"/>
        <dbReference type="EC" id="2.7.1.172"/>
    </reaction>
    <physiologicalReaction direction="left-to-right" evidence="2">
        <dbReference type="Rhea" id="RHEA:48433"/>
    </physiologicalReaction>
</comment>
<dbReference type="Gene3D" id="3.90.1200.10">
    <property type="match status" value="1"/>
</dbReference>
<sequence length="264" mass="29854">MSGETATLIANKLAELALPANCEIISVSPSGASAWVQTVRIECLLEDGTIKNYFRKASTRFQYSLFYLTSGEDGRRMMEGSFESESAFHTFSPNHVPKPIAFGNYDDDPATCFYLCESHDMMDEVPDPANFVPIIVGIHKASMGKSPNGQYGFHSSWEAWFTQAMRQMFEIEEKAHGKDEHLEELKKSLYDKVIPPDLWPGNTMTDMDTGEVILFDSCAFWGHSEADLGTWRAARYKMGRPFFAEYYKSMNLSEPKEGWDARNA</sequence>
<evidence type="ECO:0000313" key="4">
    <source>
        <dbReference type="Proteomes" id="UP001301958"/>
    </source>
</evidence>
<evidence type="ECO:0000313" key="3">
    <source>
        <dbReference type="EMBL" id="KAK4222959.1"/>
    </source>
</evidence>
<dbReference type="Proteomes" id="UP001301958">
    <property type="component" value="Unassembled WGS sequence"/>
</dbReference>
<dbReference type="SUPFAM" id="SSF56112">
    <property type="entry name" value="Protein kinase-like (PK-like)"/>
    <property type="match status" value="1"/>
</dbReference>
<proteinExistence type="predicted"/>
<dbReference type="Pfam" id="PF03881">
    <property type="entry name" value="Fructosamin_kin"/>
    <property type="match status" value="1"/>
</dbReference>
<dbReference type="GO" id="GO:0102193">
    <property type="term" value="F:protein-ribulosamine 3-kinase activity"/>
    <property type="evidence" value="ECO:0007669"/>
    <property type="project" value="UniProtKB-EC"/>
</dbReference>
<evidence type="ECO:0000256" key="1">
    <source>
        <dbReference type="ARBA" id="ARBA00011961"/>
    </source>
</evidence>
<reference evidence="3" key="2">
    <citation type="submission" date="2023-05" db="EMBL/GenBank/DDBJ databases">
        <authorList>
            <consortium name="Lawrence Berkeley National Laboratory"/>
            <person name="Steindorff A."/>
            <person name="Hensen N."/>
            <person name="Bonometti L."/>
            <person name="Westerberg I."/>
            <person name="Brannstrom I.O."/>
            <person name="Guillou S."/>
            <person name="Cros-Aarteil S."/>
            <person name="Calhoun S."/>
            <person name="Haridas S."/>
            <person name="Kuo A."/>
            <person name="Mondo S."/>
            <person name="Pangilinan J."/>
            <person name="Riley R."/>
            <person name="Labutti K."/>
            <person name="Andreopoulos B."/>
            <person name="Lipzen A."/>
            <person name="Chen C."/>
            <person name="Yanf M."/>
            <person name="Daum C."/>
            <person name="Ng V."/>
            <person name="Clum A."/>
            <person name="Ohm R."/>
            <person name="Martin F."/>
            <person name="Silar P."/>
            <person name="Natvig D."/>
            <person name="Lalanne C."/>
            <person name="Gautier V."/>
            <person name="Ament-Velasquez S.L."/>
            <person name="Kruys A."/>
            <person name="Hutchinson M.I."/>
            <person name="Powell A.J."/>
            <person name="Barry K."/>
            <person name="Miller A.N."/>
            <person name="Grigoriev I.V."/>
            <person name="Debuchy R."/>
            <person name="Gladieux P."/>
            <person name="Thoren M.H."/>
            <person name="Johannesson H."/>
        </authorList>
    </citation>
    <scope>NUCLEOTIDE SEQUENCE</scope>
    <source>
        <strain evidence="3">CBS 990.96</strain>
    </source>
</reference>